<organism evidence="1 2">
    <name type="scientific">Caerostris extrusa</name>
    <name type="common">Bark spider</name>
    <name type="synonym">Caerostris bankana</name>
    <dbReference type="NCBI Taxonomy" id="172846"/>
    <lineage>
        <taxon>Eukaryota</taxon>
        <taxon>Metazoa</taxon>
        <taxon>Ecdysozoa</taxon>
        <taxon>Arthropoda</taxon>
        <taxon>Chelicerata</taxon>
        <taxon>Arachnida</taxon>
        <taxon>Araneae</taxon>
        <taxon>Araneomorphae</taxon>
        <taxon>Entelegynae</taxon>
        <taxon>Araneoidea</taxon>
        <taxon>Araneidae</taxon>
        <taxon>Caerostris</taxon>
    </lineage>
</organism>
<name>A0AAV4XQN0_CAEEX</name>
<dbReference type="EMBL" id="BPLR01000786">
    <property type="protein sequence ID" value="GIY97491.1"/>
    <property type="molecule type" value="Genomic_DNA"/>
</dbReference>
<sequence length="124" mass="14949">MRELTKVFYRTDESYSFFSSYRLQYVVELIGLHFFLLRSKIFIFDCLEEKFFFDSNMARRLSGIILLYSTYVILRRYPKFRDIVEGHFYNIKYCMCLTDLKKSSDTVLVLNEDHGNRKKESTSV</sequence>
<dbReference type="Proteomes" id="UP001054945">
    <property type="component" value="Unassembled WGS sequence"/>
</dbReference>
<evidence type="ECO:0000313" key="2">
    <source>
        <dbReference type="Proteomes" id="UP001054945"/>
    </source>
</evidence>
<gene>
    <name evidence="1" type="ORF">CEXT_419641</name>
</gene>
<comment type="caution">
    <text evidence="1">The sequence shown here is derived from an EMBL/GenBank/DDBJ whole genome shotgun (WGS) entry which is preliminary data.</text>
</comment>
<reference evidence="1 2" key="1">
    <citation type="submission" date="2021-06" db="EMBL/GenBank/DDBJ databases">
        <title>Caerostris extrusa draft genome.</title>
        <authorList>
            <person name="Kono N."/>
            <person name="Arakawa K."/>
        </authorList>
    </citation>
    <scope>NUCLEOTIDE SEQUENCE [LARGE SCALE GENOMIC DNA]</scope>
</reference>
<accession>A0AAV4XQN0</accession>
<protein>
    <submittedName>
        <fullName evidence="1">Uncharacterized protein</fullName>
    </submittedName>
</protein>
<proteinExistence type="predicted"/>
<keyword evidence="2" id="KW-1185">Reference proteome</keyword>
<evidence type="ECO:0000313" key="1">
    <source>
        <dbReference type="EMBL" id="GIY97491.1"/>
    </source>
</evidence>
<dbReference type="AlphaFoldDB" id="A0AAV4XQN0"/>